<evidence type="ECO:0000313" key="1">
    <source>
        <dbReference type="EMBL" id="QPX48136.1"/>
    </source>
</evidence>
<keyword evidence="2" id="KW-1185">Reference proteome</keyword>
<sequence>MKTVYEHGINDVPGASKYRWYKIWQEMLRRCYDLKLIQKYPTYNGCTVDDNWLYLSNFKKWYEDQGDVERLFLDKDFLCPGNKLYSEDNCVLIPNGLNGVITKSDAIRGQYPIGVVKKSNRYVARCRNRKELITVGSYLTPEDAYAAYCDYKIVVLKSYIPEIQQLNIKEKMKQKIITGIHNQVQLLVSRNYK</sequence>
<accession>A0A879R373</accession>
<dbReference type="EMBL" id="MW015081">
    <property type="protein sequence ID" value="QPX48136.1"/>
    <property type="molecule type" value="Genomic_DNA"/>
</dbReference>
<reference evidence="1" key="1">
    <citation type="submission" date="2020-09" db="EMBL/GenBank/DDBJ databases">
        <authorList>
            <person name="Zhang D."/>
            <person name="Hatherill J.R."/>
            <person name="Ramirez J.F."/>
            <person name="Edinger B."/>
            <person name="Balarin R."/>
            <person name="Sullivan A."/>
            <person name="Humpal K.M."/>
            <person name="Guseva A."/>
            <person name="Butela K.A."/>
            <person name="Garlena R.A."/>
            <person name="Russell D.A."/>
            <person name="Pope W.H."/>
            <person name="Jacobs-Sera D."/>
            <person name="Hatfull G.F."/>
        </authorList>
    </citation>
    <scope>NUCLEOTIDE SEQUENCE</scope>
</reference>
<name>A0A879R373_9CAUD</name>
<proteinExistence type="predicted"/>
<dbReference type="Proteomes" id="UP000664915">
    <property type="component" value="Segment"/>
</dbReference>
<evidence type="ECO:0000313" key="2">
    <source>
        <dbReference type="Proteomes" id="UP000664915"/>
    </source>
</evidence>
<organism evidence="1 2">
    <name type="scientific">Synechococcus phage S-SRM01</name>
    <dbReference type="NCBI Taxonomy" id="2781608"/>
    <lineage>
        <taxon>Viruses</taxon>
        <taxon>Duplodnaviria</taxon>
        <taxon>Heunggongvirae</taxon>
        <taxon>Uroviricota</taxon>
        <taxon>Caudoviricetes</taxon>
        <taxon>Pantevenvirales</taxon>
        <taxon>Kyanoviridae</taxon>
        <taxon>Serangoonvirus</taxon>
        <taxon>Serangoonvirus essarone</taxon>
    </lineage>
</organism>
<protein>
    <submittedName>
        <fullName evidence="1">Uncharacterized protein</fullName>
    </submittedName>
</protein>
<dbReference type="RefSeq" id="YP_010670146.1">
    <property type="nucleotide sequence ID" value="NC_070963.1"/>
</dbReference>
<dbReference type="GeneID" id="77946341"/>
<dbReference type="KEGG" id="vg:77946341"/>